<gene>
    <name evidence="1" type="primary">Acey_s0024.g1062</name>
    <name evidence="1" type="ORF">Y032_0024g1062</name>
</gene>
<dbReference type="EMBL" id="JARK01001360">
    <property type="protein sequence ID" value="EYC19395.1"/>
    <property type="molecule type" value="Genomic_DNA"/>
</dbReference>
<organism evidence="1 2">
    <name type="scientific">Ancylostoma ceylanicum</name>
    <dbReference type="NCBI Taxonomy" id="53326"/>
    <lineage>
        <taxon>Eukaryota</taxon>
        <taxon>Metazoa</taxon>
        <taxon>Ecdysozoa</taxon>
        <taxon>Nematoda</taxon>
        <taxon>Chromadorea</taxon>
        <taxon>Rhabditida</taxon>
        <taxon>Rhabditina</taxon>
        <taxon>Rhabditomorpha</taxon>
        <taxon>Strongyloidea</taxon>
        <taxon>Ancylostomatidae</taxon>
        <taxon>Ancylostomatinae</taxon>
        <taxon>Ancylostoma</taxon>
    </lineage>
</organism>
<reference evidence="2" key="1">
    <citation type="journal article" date="2015" name="Nat. Genet.">
        <title>The genome and transcriptome of the zoonotic hookworm Ancylostoma ceylanicum identify infection-specific gene families.</title>
        <authorList>
            <person name="Schwarz E.M."/>
            <person name="Hu Y."/>
            <person name="Antoshechkin I."/>
            <person name="Miller M.M."/>
            <person name="Sternberg P.W."/>
            <person name="Aroian R.V."/>
        </authorList>
    </citation>
    <scope>NUCLEOTIDE SEQUENCE</scope>
    <source>
        <strain evidence="2">HY135</strain>
    </source>
</reference>
<sequence>MDRCQTKLIARIYSQGCAQNELVMWEIAKVGMMPIDCHALLIMISLSSGVSSFILSMWRQLTVVAIPTIAGELWEYSRKHYKNLTPDEQLTCDLQHPELGNHEERNLHELVGYKMFAF</sequence>
<evidence type="ECO:0000313" key="2">
    <source>
        <dbReference type="Proteomes" id="UP000024635"/>
    </source>
</evidence>
<dbReference type="AlphaFoldDB" id="A0A016UW05"/>
<proteinExistence type="predicted"/>
<comment type="caution">
    <text evidence="1">The sequence shown here is derived from an EMBL/GenBank/DDBJ whole genome shotgun (WGS) entry which is preliminary data.</text>
</comment>
<accession>A0A016UW05</accession>
<name>A0A016UW05_9BILA</name>
<evidence type="ECO:0000313" key="1">
    <source>
        <dbReference type="EMBL" id="EYC19395.1"/>
    </source>
</evidence>
<protein>
    <submittedName>
        <fullName evidence="1">Uncharacterized protein</fullName>
    </submittedName>
</protein>
<dbReference type="Proteomes" id="UP000024635">
    <property type="component" value="Unassembled WGS sequence"/>
</dbReference>
<keyword evidence="2" id="KW-1185">Reference proteome</keyword>